<accession>A0A0P1BD46</accession>
<comment type="similarity">
    <text evidence="6">Belongs to the mitochondrial carrier (TC 2.A.29) family.</text>
</comment>
<evidence type="ECO:0000256" key="5">
    <source>
        <dbReference type="PROSITE-ProRule" id="PRU00282"/>
    </source>
</evidence>
<keyword evidence="3" id="KW-1133">Transmembrane helix</keyword>
<keyword evidence="6" id="KW-0813">Transport</keyword>
<dbReference type="InterPro" id="IPR023395">
    <property type="entry name" value="MCP_dom_sf"/>
</dbReference>
<dbReference type="PANTHER" id="PTHR46181">
    <property type="entry name" value="MITOCHONDRIAL GLYCINE TRANSPORTER"/>
    <property type="match status" value="1"/>
</dbReference>
<dbReference type="SUPFAM" id="SSF103506">
    <property type="entry name" value="Mitochondrial carrier"/>
    <property type="match status" value="1"/>
</dbReference>
<evidence type="ECO:0000256" key="3">
    <source>
        <dbReference type="ARBA" id="ARBA00022989"/>
    </source>
</evidence>
<evidence type="ECO:0000313" key="8">
    <source>
        <dbReference type="Proteomes" id="UP000054845"/>
    </source>
</evidence>
<dbReference type="Proteomes" id="UP000054845">
    <property type="component" value="Unassembled WGS sequence"/>
</dbReference>
<dbReference type="AlphaFoldDB" id="A0A0P1BD46"/>
<sequence>MKYARAGLIAGTAATLLTHPFDILKTRLQTTPRSAISVKANASAAALGNNTAPQRSASTTLISLTREMLSKEGAGAFLDGLGLRCARKAASSAIGTISNLKLVRAYVLDEASMGAKGFICFS</sequence>
<keyword evidence="4 5" id="KW-0472">Membrane</keyword>
<dbReference type="OrthoDB" id="1924968at2759"/>
<dbReference type="Gene3D" id="1.50.40.10">
    <property type="entry name" value="Mitochondrial carrier domain"/>
    <property type="match status" value="1"/>
</dbReference>
<evidence type="ECO:0000313" key="7">
    <source>
        <dbReference type="EMBL" id="CEH13485.1"/>
    </source>
</evidence>
<dbReference type="GO" id="GO:0005739">
    <property type="term" value="C:mitochondrion"/>
    <property type="evidence" value="ECO:0007669"/>
    <property type="project" value="TreeGrafter"/>
</dbReference>
<keyword evidence="8" id="KW-1185">Reference proteome</keyword>
<evidence type="ECO:0000256" key="2">
    <source>
        <dbReference type="ARBA" id="ARBA00022692"/>
    </source>
</evidence>
<dbReference type="GO" id="GO:1904983">
    <property type="term" value="P:glycine import into mitochondrion"/>
    <property type="evidence" value="ECO:0007669"/>
    <property type="project" value="TreeGrafter"/>
</dbReference>
<dbReference type="PANTHER" id="PTHR46181:SF3">
    <property type="entry name" value="MITOCHONDRIAL GLYCINE TRANSPORTER"/>
    <property type="match status" value="1"/>
</dbReference>
<evidence type="ECO:0000256" key="1">
    <source>
        <dbReference type="ARBA" id="ARBA00004141"/>
    </source>
</evidence>
<proteinExistence type="inferred from homology"/>
<dbReference type="GO" id="GO:0015187">
    <property type="term" value="F:glycine transmembrane transporter activity"/>
    <property type="evidence" value="ECO:0007669"/>
    <property type="project" value="TreeGrafter"/>
</dbReference>
<comment type="subcellular location">
    <subcellularLocation>
        <location evidence="1">Membrane</location>
        <topology evidence="1">Multi-pass membrane protein</topology>
    </subcellularLocation>
</comment>
<reference evidence="7 8" key="1">
    <citation type="submission" date="2014-09" db="EMBL/GenBank/DDBJ databases">
        <authorList>
            <person name="Magalhaes I.L.F."/>
            <person name="Oliveira U."/>
            <person name="Santos F.R."/>
            <person name="Vidigal T.H.D.A."/>
            <person name="Brescovit A.D."/>
            <person name="Santos A.J."/>
        </authorList>
    </citation>
    <scope>NUCLEOTIDE SEQUENCE [LARGE SCALE GENOMIC DNA]</scope>
</reference>
<organism evidence="7 8">
    <name type="scientific">Ceraceosorus bombacis</name>
    <dbReference type="NCBI Taxonomy" id="401625"/>
    <lineage>
        <taxon>Eukaryota</taxon>
        <taxon>Fungi</taxon>
        <taxon>Dikarya</taxon>
        <taxon>Basidiomycota</taxon>
        <taxon>Ustilaginomycotina</taxon>
        <taxon>Exobasidiomycetes</taxon>
        <taxon>Ceraceosorales</taxon>
        <taxon>Ceraceosoraceae</taxon>
        <taxon>Ceraceosorus</taxon>
    </lineage>
</organism>
<protein>
    <submittedName>
        <fullName evidence="7">SOLUTE CARRIER FAMILY 25 MEMBER 38</fullName>
    </submittedName>
</protein>
<dbReference type="EMBL" id="CCYA01000221">
    <property type="protein sequence ID" value="CEH13485.1"/>
    <property type="molecule type" value="Genomic_DNA"/>
</dbReference>
<dbReference type="InterPro" id="IPR018108">
    <property type="entry name" value="MCP_transmembrane"/>
</dbReference>
<dbReference type="STRING" id="401625.A0A0P1BD46"/>
<dbReference type="GO" id="GO:0016020">
    <property type="term" value="C:membrane"/>
    <property type="evidence" value="ECO:0007669"/>
    <property type="project" value="UniProtKB-SubCell"/>
</dbReference>
<evidence type="ECO:0000256" key="6">
    <source>
        <dbReference type="RuleBase" id="RU000488"/>
    </source>
</evidence>
<keyword evidence="2 5" id="KW-0812">Transmembrane</keyword>
<dbReference type="PROSITE" id="PS50920">
    <property type="entry name" value="SOLCAR"/>
    <property type="match status" value="1"/>
</dbReference>
<evidence type="ECO:0000256" key="4">
    <source>
        <dbReference type="ARBA" id="ARBA00023136"/>
    </source>
</evidence>
<feature type="repeat" description="Solcar" evidence="5">
    <location>
        <begin position="1"/>
        <end position="105"/>
    </location>
</feature>
<dbReference type="Pfam" id="PF00153">
    <property type="entry name" value="Mito_carr"/>
    <property type="match status" value="1"/>
</dbReference>
<name>A0A0P1BD46_9BASI</name>